<dbReference type="EMBL" id="AWSA01000113">
    <property type="protein sequence ID" value="EWS99563.1"/>
    <property type="molecule type" value="Genomic_DNA"/>
</dbReference>
<feature type="region of interest" description="Disordered" evidence="1">
    <location>
        <begin position="70"/>
        <end position="108"/>
    </location>
</feature>
<accession>W9G6S3</accession>
<protein>
    <recommendedName>
        <fullName evidence="4">HNH endonuclease</fullName>
    </recommendedName>
</protein>
<sequence>MAWTTSNRKARLPRDWQRRRAIVLARAGHRCEWEDDGVRCPRRATDCDHVERGDDHRLDNLQALCRPHHSWKSAHEGGTASAARRGPRLSTARAAEPHPGLRPPGSWS</sequence>
<dbReference type="InterPro" id="IPR003615">
    <property type="entry name" value="HNH_nuc"/>
</dbReference>
<evidence type="ECO:0008006" key="4">
    <source>
        <dbReference type="Google" id="ProtNLM"/>
    </source>
</evidence>
<dbReference type="CDD" id="cd00085">
    <property type="entry name" value="HNHc"/>
    <property type="match status" value="1"/>
</dbReference>
<dbReference type="Proteomes" id="UP000019489">
    <property type="component" value="Unassembled WGS sequence"/>
</dbReference>
<dbReference type="STRING" id="1386089.N865_02065"/>
<comment type="caution">
    <text evidence="2">The sequence shown here is derived from an EMBL/GenBank/DDBJ whole genome shotgun (WGS) entry which is preliminary data.</text>
</comment>
<organism evidence="2 3">
    <name type="scientific">Intrasporangium oryzae NRRL B-24470</name>
    <dbReference type="NCBI Taxonomy" id="1386089"/>
    <lineage>
        <taxon>Bacteria</taxon>
        <taxon>Bacillati</taxon>
        <taxon>Actinomycetota</taxon>
        <taxon>Actinomycetes</taxon>
        <taxon>Micrococcales</taxon>
        <taxon>Intrasporangiaceae</taxon>
        <taxon>Intrasporangium</taxon>
    </lineage>
</organism>
<gene>
    <name evidence="2" type="ORF">N865_02065</name>
</gene>
<dbReference type="eggNOG" id="COG1403">
    <property type="taxonomic scope" value="Bacteria"/>
</dbReference>
<name>W9G6S3_9MICO</name>
<reference evidence="2 3" key="1">
    <citation type="submission" date="2013-08" db="EMBL/GenBank/DDBJ databases">
        <title>Intrasporangium oryzae NRRL B-24470.</title>
        <authorList>
            <person name="Liu H."/>
            <person name="Wang G."/>
        </authorList>
    </citation>
    <scope>NUCLEOTIDE SEQUENCE [LARGE SCALE GENOMIC DNA]</scope>
    <source>
        <strain evidence="2 3">NRRL B-24470</strain>
    </source>
</reference>
<evidence type="ECO:0000256" key="1">
    <source>
        <dbReference type="SAM" id="MobiDB-lite"/>
    </source>
</evidence>
<evidence type="ECO:0000313" key="2">
    <source>
        <dbReference type="EMBL" id="EWS99563.1"/>
    </source>
</evidence>
<proteinExistence type="predicted"/>
<evidence type="ECO:0000313" key="3">
    <source>
        <dbReference type="Proteomes" id="UP000019489"/>
    </source>
</evidence>
<keyword evidence="3" id="KW-1185">Reference proteome</keyword>
<dbReference type="Gene3D" id="1.10.30.50">
    <property type="match status" value="1"/>
</dbReference>
<dbReference type="AlphaFoldDB" id="W9G6S3"/>